<comment type="caution">
    <text evidence="2">The sequence shown here is derived from an EMBL/GenBank/DDBJ whole genome shotgun (WGS) entry which is preliminary data.</text>
</comment>
<organism evidence="2 3">
    <name type="scientific">Acinetobacter brisouii CIP 110357</name>
    <dbReference type="NCBI Taxonomy" id="1341683"/>
    <lineage>
        <taxon>Bacteria</taxon>
        <taxon>Pseudomonadati</taxon>
        <taxon>Pseudomonadota</taxon>
        <taxon>Gammaproteobacteria</taxon>
        <taxon>Moraxellales</taxon>
        <taxon>Moraxellaceae</taxon>
        <taxon>Acinetobacter</taxon>
    </lineage>
</organism>
<dbReference type="PANTHER" id="PTHR22916:SF3">
    <property type="entry name" value="UDP-GLCNAC:BETAGAL BETA-1,3-N-ACETYLGLUCOSAMINYLTRANSFERASE-LIKE PROTEIN 1"/>
    <property type="match status" value="1"/>
</dbReference>
<dbReference type="HOGENOM" id="CLU_025996_22_6_6"/>
<dbReference type="GO" id="GO:0016758">
    <property type="term" value="F:hexosyltransferase activity"/>
    <property type="evidence" value="ECO:0007669"/>
    <property type="project" value="UniProtKB-ARBA"/>
</dbReference>
<dbReference type="Proteomes" id="UP000018418">
    <property type="component" value="Unassembled WGS sequence"/>
</dbReference>
<reference evidence="2 3" key="1">
    <citation type="submission" date="2013-10" db="EMBL/GenBank/DDBJ databases">
        <title>The Genome Sequence of Acinetobacter brisouii CIP 110357.</title>
        <authorList>
            <consortium name="The Broad Institute Genomics Platform"/>
            <consortium name="The Broad Institute Genome Sequencing Center for Infectious Disease"/>
            <person name="Cerqueira G."/>
            <person name="Feldgarden M."/>
            <person name="Courvalin P."/>
            <person name="Grillot-Courvalin C."/>
            <person name="Clermont D."/>
            <person name="Rocha E."/>
            <person name="Yoon E.-J."/>
            <person name="Nemec A."/>
            <person name="Young S.K."/>
            <person name="Zeng Q."/>
            <person name="Gargeya S."/>
            <person name="Fitzgerald M."/>
            <person name="Abouelleil A."/>
            <person name="Alvarado L."/>
            <person name="Berlin A.M."/>
            <person name="Chapman S.B."/>
            <person name="Gainer-Dewar J."/>
            <person name="Goldberg J."/>
            <person name="Gnerre S."/>
            <person name="Griggs A."/>
            <person name="Gujja S."/>
            <person name="Hansen M."/>
            <person name="Howarth C."/>
            <person name="Imamovic A."/>
            <person name="Ireland A."/>
            <person name="Larimer J."/>
            <person name="McCowan C."/>
            <person name="Murphy C."/>
            <person name="Pearson M."/>
            <person name="Poon T.W."/>
            <person name="Priest M."/>
            <person name="Roberts A."/>
            <person name="Saif S."/>
            <person name="Shea T."/>
            <person name="Sykes S."/>
            <person name="Wortman J."/>
            <person name="Nusbaum C."/>
            <person name="Birren B."/>
        </authorList>
    </citation>
    <scope>NUCLEOTIDE SEQUENCE [LARGE SCALE GENOMIC DNA]</scope>
    <source>
        <strain evidence="2 3">CIP 110357</strain>
    </source>
</reference>
<evidence type="ECO:0000259" key="1">
    <source>
        <dbReference type="Pfam" id="PF00535"/>
    </source>
</evidence>
<dbReference type="SUPFAM" id="SSF53448">
    <property type="entry name" value="Nucleotide-diphospho-sugar transferases"/>
    <property type="match status" value="1"/>
</dbReference>
<dbReference type="CDD" id="cd00761">
    <property type="entry name" value="Glyco_tranf_GTA_type"/>
    <property type="match status" value="1"/>
</dbReference>
<proteinExistence type="predicted"/>
<keyword evidence="3" id="KW-1185">Reference proteome</keyword>
<name>V2UWL3_9GAMM</name>
<dbReference type="PANTHER" id="PTHR22916">
    <property type="entry name" value="GLYCOSYLTRANSFERASE"/>
    <property type="match status" value="1"/>
</dbReference>
<accession>V2UWL3</accession>
<feature type="domain" description="Glycosyltransferase 2-like" evidence="1">
    <location>
        <begin position="5"/>
        <end position="70"/>
    </location>
</feature>
<dbReference type="AlphaFoldDB" id="V2UWL3"/>
<dbReference type="InterPro" id="IPR029044">
    <property type="entry name" value="Nucleotide-diphossugar_trans"/>
</dbReference>
<evidence type="ECO:0000313" key="2">
    <source>
        <dbReference type="EMBL" id="ESK53055.1"/>
    </source>
</evidence>
<dbReference type="EMBL" id="AYEU01000001">
    <property type="protein sequence ID" value="ESK53055.1"/>
    <property type="molecule type" value="Genomic_DNA"/>
</dbReference>
<dbReference type="Gene3D" id="3.90.550.10">
    <property type="entry name" value="Spore Coat Polysaccharide Biosynthesis Protein SpsA, Chain A"/>
    <property type="match status" value="1"/>
</dbReference>
<evidence type="ECO:0000313" key="3">
    <source>
        <dbReference type="Proteomes" id="UP000018418"/>
    </source>
</evidence>
<protein>
    <recommendedName>
        <fullName evidence="1">Glycosyltransferase 2-like domain-containing protein</fullName>
    </recommendedName>
</protein>
<dbReference type="RefSeq" id="WP_004899046.1">
    <property type="nucleotide sequence ID" value="NZ_BBTI01000003.1"/>
</dbReference>
<sequence length="77" mass="9148">MIKVSVIIPNYNHHKFLHARLDSILKQTYQNFEIIILDDCSTDESRDIIELYRNHPKVSHIIYNTKNSGSSFIQWNM</sequence>
<dbReference type="Pfam" id="PF00535">
    <property type="entry name" value="Glycos_transf_2"/>
    <property type="match status" value="1"/>
</dbReference>
<dbReference type="InterPro" id="IPR001173">
    <property type="entry name" value="Glyco_trans_2-like"/>
</dbReference>
<gene>
    <name evidence="2" type="ORF">P255_00165</name>
</gene>